<comment type="caution">
    <text evidence="1">The sequence shown here is derived from an EMBL/GenBank/DDBJ whole genome shotgun (WGS) entry which is preliminary data.</text>
</comment>
<accession>A0A9P7QX80</accession>
<protein>
    <submittedName>
        <fullName evidence="1">Uncharacterized protein</fullName>
    </submittedName>
</protein>
<gene>
    <name evidence="1" type="ORF">JMJ77_003014</name>
</gene>
<dbReference type="EMBL" id="JAESDN010000012">
    <property type="protein sequence ID" value="KAG7043308.1"/>
    <property type="molecule type" value="Genomic_DNA"/>
</dbReference>
<sequence length="40" mass="4354">MAKILATARAFSRIYTQSRLQNSEHNITTDVKLGGSFGLG</sequence>
<name>A0A9P7QX80_9PEZI</name>
<evidence type="ECO:0000313" key="2">
    <source>
        <dbReference type="Proteomes" id="UP000699042"/>
    </source>
</evidence>
<dbReference type="AlphaFoldDB" id="A0A9P7QX80"/>
<organism evidence="1 2">
    <name type="scientific">Colletotrichum scovillei</name>
    <dbReference type="NCBI Taxonomy" id="1209932"/>
    <lineage>
        <taxon>Eukaryota</taxon>
        <taxon>Fungi</taxon>
        <taxon>Dikarya</taxon>
        <taxon>Ascomycota</taxon>
        <taxon>Pezizomycotina</taxon>
        <taxon>Sordariomycetes</taxon>
        <taxon>Hypocreomycetidae</taxon>
        <taxon>Glomerellales</taxon>
        <taxon>Glomerellaceae</taxon>
        <taxon>Colletotrichum</taxon>
        <taxon>Colletotrichum acutatum species complex</taxon>
    </lineage>
</organism>
<feature type="non-terminal residue" evidence="1">
    <location>
        <position position="40"/>
    </location>
</feature>
<reference evidence="1" key="1">
    <citation type="submission" date="2021-05" db="EMBL/GenBank/DDBJ databases">
        <title>Comparative genomics of three Colletotrichum scovillei strains and genetic complementation revealed genes involved fungal growth and virulence on chili pepper.</title>
        <authorList>
            <person name="Hsieh D.-K."/>
            <person name="Chuang S.-C."/>
            <person name="Chen C.-Y."/>
            <person name="Chao Y.-T."/>
            <person name="Lu M.-Y.J."/>
            <person name="Lee M.-H."/>
            <person name="Shih M.-C."/>
        </authorList>
    </citation>
    <scope>NUCLEOTIDE SEQUENCE</scope>
    <source>
        <strain evidence="1">Coll-153</strain>
    </source>
</reference>
<dbReference type="Proteomes" id="UP000699042">
    <property type="component" value="Unassembled WGS sequence"/>
</dbReference>
<proteinExistence type="predicted"/>
<keyword evidence="2" id="KW-1185">Reference proteome</keyword>
<evidence type="ECO:0000313" key="1">
    <source>
        <dbReference type="EMBL" id="KAG7043308.1"/>
    </source>
</evidence>